<dbReference type="PANTHER" id="PTHR43586">
    <property type="entry name" value="CYSTEINE DESULFURASE"/>
    <property type="match status" value="1"/>
</dbReference>
<proteinExistence type="predicted"/>
<dbReference type="RefSeq" id="WP_147066829.1">
    <property type="nucleotide sequence ID" value="NZ_BAAARO010000001.1"/>
</dbReference>
<gene>
    <name evidence="2" type="ORF">TAE01_24770</name>
</gene>
<accession>A0A512D2H2</accession>
<protein>
    <submittedName>
        <fullName evidence="2">Cysteine desulfurase-like protein</fullName>
    </submittedName>
</protein>
<dbReference type="PANTHER" id="PTHR43586:SF21">
    <property type="entry name" value="PYRIDOXAL PHOSPHATE (PLP)-DEPENDENT ASPARTATE AMINOTRANSFERASE SUPERFAMILY"/>
    <property type="match status" value="1"/>
</dbReference>
<dbReference type="InterPro" id="IPR015424">
    <property type="entry name" value="PyrdxlP-dep_Trfase"/>
</dbReference>
<dbReference type="InterPro" id="IPR015421">
    <property type="entry name" value="PyrdxlP-dep_Trfase_major"/>
</dbReference>
<organism evidence="2 3">
    <name type="scientific">Terrabacter aerolatus</name>
    <dbReference type="NCBI Taxonomy" id="422442"/>
    <lineage>
        <taxon>Bacteria</taxon>
        <taxon>Bacillati</taxon>
        <taxon>Actinomycetota</taxon>
        <taxon>Actinomycetes</taxon>
        <taxon>Micrococcales</taxon>
        <taxon>Intrasporangiaceae</taxon>
        <taxon>Terrabacter</taxon>
    </lineage>
</organism>
<dbReference type="Gene3D" id="3.90.1150.10">
    <property type="entry name" value="Aspartate Aminotransferase, domain 1"/>
    <property type="match status" value="1"/>
</dbReference>
<evidence type="ECO:0000259" key="1">
    <source>
        <dbReference type="Pfam" id="PF00266"/>
    </source>
</evidence>
<evidence type="ECO:0000313" key="3">
    <source>
        <dbReference type="Proteomes" id="UP000321534"/>
    </source>
</evidence>
<dbReference type="InterPro" id="IPR011340">
    <property type="entry name" value="Cys_dSase-rel"/>
</dbReference>
<dbReference type="OrthoDB" id="7592443at2"/>
<name>A0A512D2H2_9MICO</name>
<dbReference type="Gene3D" id="3.40.640.10">
    <property type="entry name" value="Type I PLP-dependent aspartate aminotransferase-like (Major domain)"/>
    <property type="match status" value="1"/>
</dbReference>
<comment type="caution">
    <text evidence="2">The sequence shown here is derived from an EMBL/GenBank/DDBJ whole genome shotgun (WGS) entry which is preliminary data.</text>
</comment>
<sequence length="407" mass="42822">MTHPGYDVDRIRWHFPALHEGAAHFDGPGGSQVPDTVATAVVETLTAAISNRGTVTPAERRADRIVVEARAAMGDLLAVDPGGVVFGRSATELTFHLARTLSQGWGPGDEVVVSRLDHDANIRPWVIAAEAAGATVRWADFDPASGELSADAVDAVVSDRTRLVAVTAASNLIGTRPDIPAVAEVAHAAGALLWVDGVHATAHVLTDVPASGADFWVCSPYKFLGPHHGVLAAAPELLETLHPAKLLPSSDAVPERFELGTLPYELLAGTTAAVDFLADLALTDPSHARRDRLVSSFAALEEHEESLLAALEERLRAIPGLTAHSNAKLRTPTLLVTVEGHDPQELRAGLAERGVNAPAGHFYAWECSHHLGLGATGGLRMGLAPYTNADDVDRLATGLEQICGGGR</sequence>
<feature type="domain" description="Aminotransferase class V" evidence="1">
    <location>
        <begin position="25"/>
        <end position="395"/>
    </location>
</feature>
<dbReference type="EMBL" id="BJYX01000012">
    <property type="protein sequence ID" value="GEO30667.1"/>
    <property type="molecule type" value="Genomic_DNA"/>
</dbReference>
<dbReference type="SUPFAM" id="SSF53383">
    <property type="entry name" value="PLP-dependent transferases"/>
    <property type="match status" value="1"/>
</dbReference>
<reference evidence="2 3" key="1">
    <citation type="submission" date="2019-07" db="EMBL/GenBank/DDBJ databases">
        <title>Whole genome shotgun sequence of Terrabacter aerolatus NBRC 106305.</title>
        <authorList>
            <person name="Hosoyama A."/>
            <person name="Uohara A."/>
            <person name="Ohji S."/>
            <person name="Ichikawa N."/>
        </authorList>
    </citation>
    <scope>NUCLEOTIDE SEQUENCE [LARGE SCALE GENOMIC DNA]</scope>
    <source>
        <strain evidence="2 3">NBRC 106305</strain>
    </source>
</reference>
<dbReference type="Pfam" id="PF00266">
    <property type="entry name" value="Aminotran_5"/>
    <property type="match status" value="1"/>
</dbReference>
<dbReference type="InterPro" id="IPR000192">
    <property type="entry name" value="Aminotrans_V_dom"/>
</dbReference>
<dbReference type="NCBIfam" id="TIGR01976">
    <property type="entry name" value="am_tr_V_VC1184"/>
    <property type="match status" value="1"/>
</dbReference>
<dbReference type="InterPro" id="IPR015422">
    <property type="entry name" value="PyrdxlP-dep_Trfase_small"/>
</dbReference>
<dbReference type="Proteomes" id="UP000321534">
    <property type="component" value="Unassembled WGS sequence"/>
</dbReference>
<keyword evidence="3" id="KW-1185">Reference proteome</keyword>
<evidence type="ECO:0000313" key="2">
    <source>
        <dbReference type="EMBL" id="GEO30667.1"/>
    </source>
</evidence>
<dbReference type="AlphaFoldDB" id="A0A512D2H2"/>